<evidence type="ECO:0000256" key="11">
    <source>
        <dbReference type="SAM" id="SignalP"/>
    </source>
</evidence>
<dbReference type="PANTHER" id="PTHR48007">
    <property type="entry name" value="LEUCINE-RICH REPEAT RECEPTOR-LIKE PROTEIN KINASE PXC1"/>
    <property type="match status" value="1"/>
</dbReference>
<dbReference type="AlphaFoldDB" id="A0A9W7HHM4"/>
<evidence type="ECO:0000259" key="12">
    <source>
        <dbReference type="PROSITE" id="PS50011"/>
    </source>
</evidence>
<dbReference type="EMBL" id="BSYR01000014">
    <property type="protein sequence ID" value="GMI77880.1"/>
    <property type="molecule type" value="Genomic_DNA"/>
</dbReference>
<feature type="chain" id="PRO_5040825390" description="Protein kinase domain-containing protein" evidence="11">
    <location>
        <begin position="25"/>
        <end position="646"/>
    </location>
</feature>
<dbReference type="SUPFAM" id="SSF56112">
    <property type="entry name" value="Protein kinase-like (PK-like)"/>
    <property type="match status" value="1"/>
</dbReference>
<evidence type="ECO:0000256" key="2">
    <source>
        <dbReference type="ARBA" id="ARBA00009592"/>
    </source>
</evidence>
<dbReference type="InterPro" id="IPR046959">
    <property type="entry name" value="PRK1-6/SRF4-like"/>
</dbReference>
<dbReference type="InterPro" id="IPR032675">
    <property type="entry name" value="LRR_dom_sf"/>
</dbReference>
<dbReference type="Pfam" id="PF00560">
    <property type="entry name" value="LRR_1"/>
    <property type="match status" value="1"/>
</dbReference>
<feature type="transmembrane region" description="Helical" evidence="10">
    <location>
        <begin position="259"/>
        <end position="279"/>
    </location>
</feature>
<keyword evidence="4 10" id="KW-0812">Transmembrane</keyword>
<evidence type="ECO:0000256" key="3">
    <source>
        <dbReference type="ARBA" id="ARBA00022614"/>
    </source>
</evidence>
<evidence type="ECO:0000256" key="5">
    <source>
        <dbReference type="ARBA" id="ARBA00022737"/>
    </source>
</evidence>
<feature type="region of interest" description="Disordered" evidence="9">
    <location>
        <begin position="315"/>
        <end position="340"/>
    </location>
</feature>
<dbReference type="InterPro" id="IPR013210">
    <property type="entry name" value="LRR_N_plant-typ"/>
</dbReference>
<evidence type="ECO:0000256" key="7">
    <source>
        <dbReference type="ARBA" id="ARBA00023136"/>
    </source>
</evidence>
<evidence type="ECO:0000313" key="14">
    <source>
        <dbReference type="Proteomes" id="UP001165190"/>
    </source>
</evidence>
<comment type="subcellular location">
    <subcellularLocation>
        <location evidence="1">Membrane</location>
        <topology evidence="1">Single-pass membrane protein</topology>
    </subcellularLocation>
</comment>
<keyword evidence="14" id="KW-1185">Reference proteome</keyword>
<dbReference type="GO" id="GO:0004672">
    <property type="term" value="F:protein kinase activity"/>
    <property type="evidence" value="ECO:0007669"/>
    <property type="project" value="InterPro"/>
</dbReference>
<dbReference type="InterPro" id="IPR000719">
    <property type="entry name" value="Prot_kinase_dom"/>
</dbReference>
<sequence>MADRWFPMSFLHLLFLLLPPSVFPVPEYESLLLLKKHFTNASALNSWDPGSAPCTERTQWTGLLCYNGAVIGLGLKGMGLSGNITVEALAELKGLRSFSVVNNSFQGDIPELNRLVELKALYLSGNRFSGEIPPHYFSKMVWLKKVWLSDNQFTGSIPLSLGQLPHLVELRLENNQFSGHIPAFYRPTLDYIDLSNNELTGEVPTSLSKFNSSSFEGNPGLCGKKLDVECAKPVENSTKLKTDPDEAVIKPNKKSFKKYLAAIILLGVMLVAVLILAAIRWMRNKKKDTNAQVPAHAAAGGSSDDPIEVQVMVPKVKEVEPSRKSNASSSSSCRGSNTQKARGSAAGVDLVMVNDEKGVFKLADLMKGAAEVLGNGRLGLCYKVMVTNGVRLVVKKMKDMSALGKDDFDREVRRLGKLRHPNVLTPLAYHYRTEEKLFVYEYVPGGSLLYLLHGDRDSSNVELDFPARLKIVQGIARGLDYLHMELSSLEVPHGNLKSSNVLLGPDNHPILSDYGYRPLVKGEGVKALFAYKTPEATQQGKVSPKSDVYCLGIIILEILTGKFPSQYLSHEEGGTDVVQWAESALSERRQHELLDPEITDAQNSSLGNMERLLHIGLLCTQTCPGTRLELKTAIKMIDELQVEGGQ</sequence>
<gene>
    <name evidence="13" type="ORF">HRI_001457300</name>
</gene>
<dbReference type="Gene3D" id="3.30.200.20">
    <property type="entry name" value="Phosphorylase Kinase, domain 1"/>
    <property type="match status" value="1"/>
</dbReference>
<reference evidence="13" key="1">
    <citation type="submission" date="2023-05" db="EMBL/GenBank/DDBJ databases">
        <title>Genome and transcriptome analyses reveal genes involved in the formation of fine ridges on petal epidermal cells in Hibiscus trionum.</title>
        <authorList>
            <person name="Koshimizu S."/>
            <person name="Masuda S."/>
            <person name="Ishii T."/>
            <person name="Shirasu K."/>
            <person name="Hoshino A."/>
            <person name="Arita M."/>
        </authorList>
    </citation>
    <scope>NUCLEOTIDE SEQUENCE</scope>
    <source>
        <strain evidence="13">Hamamatsu line</strain>
    </source>
</reference>
<evidence type="ECO:0000256" key="4">
    <source>
        <dbReference type="ARBA" id="ARBA00022692"/>
    </source>
</evidence>
<dbReference type="SUPFAM" id="SSF52058">
    <property type="entry name" value="L domain-like"/>
    <property type="match status" value="1"/>
</dbReference>
<comment type="caution">
    <text evidence="13">The sequence shown here is derived from an EMBL/GenBank/DDBJ whole genome shotgun (WGS) entry which is preliminary data.</text>
</comment>
<dbReference type="Gene3D" id="3.80.10.10">
    <property type="entry name" value="Ribonuclease Inhibitor"/>
    <property type="match status" value="2"/>
</dbReference>
<dbReference type="InterPro" id="IPR001611">
    <property type="entry name" value="Leu-rich_rpt"/>
</dbReference>
<dbReference type="Pfam" id="PF08263">
    <property type="entry name" value="LRRNT_2"/>
    <property type="match status" value="1"/>
</dbReference>
<evidence type="ECO:0000256" key="10">
    <source>
        <dbReference type="SAM" id="Phobius"/>
    </source>
</evidence>
<dbReference type="GO" id="GO:0016020">
    <property type="term" value="C:membrane"/>
    <property type="evidence" value="ECO:0007669"/>
    <property type="project" value="UniProtKB-SubCell"/>
</dbReference>
<dbReference type="Pfam" id="PF13855">
    <property type="entry name" value="LRR_8"/>
    <property type="match status" value="1"/>
</dbReference>
<dbReference type="PROSITE" id="PS50011">
    <property type="entry name" value="PROTEIN_KINASE_DOM"/>
    <property type="match status" value="1"/>
</dbReference>
<comment type="similarity">
    <text evidence="2">Belongs to the RLP family.</text>
</comment>
<keyword evidence="7 10" id="KW-0472">Membrane</keyword>
<dbReference type="OrthoDB" id="418615at2759"/>
<feature type="domain" description="Protein kinase" evidence="12">
    <location>
        <begin position="367"/>
        <end position="617"/>
    </location>
</feature>
<feature type="compositionally biased region" description="Low complexity" evidence="9">
    <location>
        <begin position="324"/>
        <end position="336"/>
    </location>
</feature>
<feature type="signal peptide" evidence="11">
    <location>
        <begin position="1"/>
        <end position="24"/>
    </location>
</feature>
<dbReference type="FunFam" id="3.80.10.10:FF:000111">
    <property type="entry name" value="LRR receptor-like serine/threonine-protein kinase ERECTA"/>
    <property type="match status" value="1"/>
</dbReference>
<dbReference type="InterPro" id="IPR011009">
    <property type="entry name" value="Kinase-like_dom_sf"/>
</dbReference>
<dbReference type="Proteomes" id="UP001165190">
    <property type="component" value="Unassembled WGS sequence"/>
</dbReference>
<organism evidence="13 14">
    <name type="scientific">Hibiscus trionum</name>
    <name type="common">Flower of an hour</name>
    <dbReference type="NCBI Taxonomy" id="183268"/>
    <lineage>
        <taxon>Eukaryota</taxon>
        <taxon>Viridiplantae</taxon>
        <taxon>Streptophyta</taxon>
        <taxon>Embryophyta</taxon>
        <taxon>Tracheophyta</taxon>
        <taxon>Spermatophyta</taxon>
        <taxon>Magnoliopsida</taxon>
        <taxon>eudicotyledons</taxon>
        <taxon>Gunneridae</taxon>
        <taxon>Pentapetalae</taxon>
        <taxon>rosids</taxon>
        <taxon>malvids</taxon>
        <taxon>Malvales</taxon>
        <taxon>Malvaceae</taxon>
        <taxon>Malvoideae</taxon>
        <taxon>Hibiscus</taxon>
    </lineage>
</organism>
<name>A0A9W7HHM4_HIBTR</name>
<dbReference type="PANTHER" id="PTHR48007:SF38">
    <property type="entry name" value="LEUCINE-RICH REPEAT PROTEIN KINASE FAMILY PROTEIN"/>
    <property type="match status" value="1"/>
</dbReference>
<dbReference type="Gene3D" id="1.10.510.10">
    <property type="entry name" value="Transferase(Phosphotransferase) domain 1"/>
    <property type="match status" value="1"/>
</dbReference>
<keyword evidence="8" id="KW-0325">Glycoprotein</keyword>
<evidence type="ECO:0000256" key="8">
    <source>
        <dbReference type="ARBA" id="ARBA00023180"/>
    </source>
</evidence>
<evidence type="ECO:0000256" key="6">
    <source>
        <dbReference type="ARBA" id="ARBA00022989"/>
    </source>
</evidence>
<evidence type="ECO:0000256" key="9">
    <source>
        <dbReference type="SAM" id="MobiDB-lite"/>
    </source>
</evidence>
<dbReference type="GO" id="GO:0005524">
    <property type="term" value="F:ATP binding"/>
    <property type="evidence" value="ECO:0007669"/>
    <property type="project" value="InterPro"/>
</dbReference>
<protein>
    <recommendedName>
        <fullName evidence="12">Protein kinase domain-containing protein</fullName>
    </recommendedName>
</protein>
<evidence type="ECO:0000313" key="13">
    <source>
        <dbReference type="EMBL" id="GMI77880.1"/>
    </source>
</evidence>
<keyword evidence="11" id="KW-0732">Signal</keyword>
<dbReference type="Pfam" id="PF00069">
    <property type="entry name" value="Pkinase"/>
    <property type="match status" value="1"/>
</dbReference>
<keyword evidence="5" id="KW-0677">Repeat</keyword>
<keyword evidence="3" id="KW-0433">Leucine-rich repeat</keyword>
<proteinExistence type="inferred from homology"/>
<evidence type="ECO:0000256" key="1">
    <source>
        <dbReference type="ARBA" id="ARBA00004167"/>
    </source>
</evidence>
<accession>A0A9W7HHM4</accession>
<keyword evidence="6 10" id="KW-1133">Transmembrane helix</keyword>